<dbReference type="AlphaFoldDB" id="A0A4Y2TCR5"/>
<dbReference type="Proteomes" id="UP000499080">
    <property type="component" value="Unassembled WGS sequence"/>
</dbReference>
<evidence type="ECO:0000256" key="1">
    <source>
        <dbReference type="SAM" id="MobiDB-lite"/>
    </source>
</evidence>
<evidence type="ECO:0000313" key="2">
    <source>
        <dbReference type="EMBL" id="GBN97770.1"/>
    </source>
</evidence>
<gene>
    <name evidence="2" type="ORF">AVEN_204614_1</name>
</gene>
<organism evidence="2 3">
    <name type="scientific">Araneus ventricosus</name>
    <name type="common">Orbweaver spider</name>
    <name type="synonym">Epeira ventricosa</name>
    <dbReference type="NCBI Taxonomy" id="182803"/>
    <lineage>
        <taxon>Eukaryota</taxon>
        <taxon>Metazoa</taxon>
        <taxon>Ecdysozoa</taxon>
        <taxon>Arthropoda</taxon>
        <taxon>Chelicerata</taxon>
        <taxon>Arachnida</taxon>
        <taxon>Araneae</taxon>
        <taxon>Araneomorphae</taxon>
        <taxon>Entelegynae</taxon>
        <taxon>Araneoidea</taxon>
        <taxon>Araneidae</taxon>
        <taxon>Araneus</taxon>
    </lineage>
</organism>
<dbReference type="EMBL" id="BGPR01027351">
    <property type="protein sequence ID" value="GBN97770.1"/>
    <property type="molecule type" value="Genomic_DNA"/>
</dbReference>
<feature type="region of interest" description="Disordered" evidence="1">
    <location>
        <begin position="1"/>
        <end position="20"/>
    </location>
</feature>
<sequence length="84" mass="9078">MVRSRPGPEGLRSENPIPPCGEGYAVYGACCTLGSLERSVQAQVSPSSSDRGSKLRVFYDEVKQLQLKPTATTCIDMRTQSPST</sequence>
<comment type="caution">
    <text evidence="2">The sequence shown here is derived from an EMBL/GenBank/DDBJ whole genome shotgun (WGS) entry which is preliminary data.</text>
</comment>
<protein>
    <submittedName>
        <fullName evidence="2">Uncharacterized protein</fullName>
    </submittedName>
</protein>
<name>A0A4Y2TCR5_ARAVE</name>
<evidence type="ECO:0000313" key="3">
    <source>
        <dbReference type="Proteomes" id="UP000499080"/>
    </source>
</evidence>
<keyword evidence="3" id="KW-1185">Reference proteome</keyword>
<accession>A0A4Y2TCR5</accession>
<proteinExistence type="predicted"/>
<reference evidence="2 3" key="1">
    <citation type="journal article" date="2019" name="Sci. Rep.">
        <title>Orb-weaving spider Araneus ventricosus genome elucidates the spidroin gene catalogue.</title>
        <authorList>
            <person name="Kono N."/>
            <person name="Nakamura H."/>
            <person name="Ohtoshi R."/>
            <person name="Moran D.A.P."/>
            <person name="Shinohara A."/>
            <person name="Yoshida Y."/>
            <person name="Fujiwara M."/>
            <person name="Mori M."/>
            <person name="Tomita M."/>
            <person name="Arakawa K."/>
        </authorList>
    </citation>
    <scope>NUCLEOTIDE SEQUENCE [LARGE SCALE GENOMIC DNA]</scope>
</reference>